<gene>
    <name evidence="5" type="ORF">AURANDRAFT_30242</name>
</gene>
<dbReference type="Pfam" id="PF01408">
    <property type="entry name" value="GFO_IDH_MocA"/>
    <property type="match status" value="1"/>
</dbReference>
<dbReference type="GO" id="GO:0005737">
    <property type="term" value="C:cytoplasm"/>
    <property type="evidence" value="ECO:0007669"/>
    <property type="project" value="TreeGrafter"/>
</dbReference>
<name>F0YGB4_AURAN</name>
<evidence type="ECO:0000256" key="1">
    <source>
        <dbReference type="ARBA" id="ARBA00010928"/>
    </source>
</evidence>
<evidence type="ECO:0000313" key="5">
    <source>
        <dbReference type="EMBL" id="EGB05867.1"/>
    </source>
</evidence>
<dbReference type="GeneID" id="20220850"/>
<dbReference type="OrthoDB" id="64915at2759"/>
<dbReference type="SUPFAM" id="SSF51735">
    <property type="entry name" value="NAD(P)-binding Rossmann-fold domains"/>
    <property type="match status" value="1"/>
</dbReference>
<dbReference type="GO" id="GO:0016491">
    <property type="term" value="F:oxidoreductase activity"/>
    <property type="evidence" value="ECO:0007669"/>
    <property type="project" value="UniProtKB-KW"/>
</dbReference>
<evidence type="ECO:0000256" key="2">
    <source>
        <dbReference type="ARBA" id="ARBA00023002"/>
    </source>
</evidence>
<sequence>MTSFLFRRFATTRAPAPVNVAIVGGGRMGEIRATNIAASTEATLAAFVDVAPDAARAFAARHGTAPFGDLGGAAAAARAAGAPLDAVWVCAPTPAHPRIIADAAALGLHVAVEKPVAMGVDDIAAAYDACAAAGVHLQCAFQRRCDASYEGLRKAVEAGAAGALRSVRCTFRDHPTPEAAFLLGGGGDPYHDLATHDVDFVLSLIKCSQALAPRAADAPAALAHCPTEVYAVGASSDAALAAADVHDSATIMATWAYSGGAAATFDISRASAYGYDQRCEVWGDSGARVAVENPHRTALSVSDGAGVAADRLAHSFPERFADAFRDELCRIQIFNPTSMCAYSNGSTQVLRLCFENSTRAIDSSKNQPNRLRFDRAREFSSLVRTTQTSG</sequence>
<dbReference type="Gene3D" id="3.30.360.10">
    <property type="entry name" value="Dihydrodipicolinate Reductase, domain 2"/>
    <property type="match status" value="1"/>
</dbReference>
<dbReference type="InterPro" id="IPR036291">
    <property type="entry name" value="NAD(P)-bd_dom_sf"/>
</dbReference>
<dbReference type="SUPFAM" id="SSF55347">
    <property type="entry name" value="Glyceraldehyde-3-phosphate dehydrogenase-like, C-terminal domain"/>
    <property type="match status" value="1"/>
</dbReference>
<dbReference type="EMBL" id="GL833138">
    <property type="protein sequence ID" value="EGB05867.1"/>
    <property type="molecule type" value="Genomic_DNA"/>
</dbReference>
<feature type="domain" description="GFO/IDH/MocA-like oxidoreductase" evidence="4">
    <location>
        <begin position="151"/>
        <end position="287"/>
    </location>
</feature>
<dbReference type="AlphaFoldDB" id="F0YGB4"/>
<dbReference type="InParanoid" id="F0YGB4"/>
<keyword evidence="2" id="KW-0560">Oxidoreductase</keyword>
<reference evidence="5 6" key="1">
    <citation type="journal article" date="2011" name="Proc. Natl. Acad. Sci. U.S.A.">
        <title>Niche of harmful alga Aureococcus anophagefferens revealed through ecogenomics.</title>
        <authorList>
            <person name="Gobler C.J."/>
            <person name="Berry D.L."/>
            <person name="Dyhrman S.T."/>
            <person name="Wilhelm S.W."/>
            <person name="Salamov A."/>
            <person name="Lobanov A.V."/>
            <person name="Zhang Y."/>
            <person name="Collier J.L."/>
            <person name="Wurch L.L."/>
            <person name="Kustka A.B."/>
            <person name="Dill B.D."/>
            <person name="Shah M."/>
            <person name="VerBerkmoes N.C."/>
            <person name="Kuo A."/>
            <person name="Terry A."/>
            <person name="Pangilinan J."/>
            <person name="Lindquist E.A."/>
            <person name="Lucas S."/>
            <person name="Paulsen I.T."/>
            <person name="Hattenrath-Lehmann T.K."/>
            <person name="Talmage S.C."/>
            <person name="Walker E.A."/>
            <person name="Koch F."/>
            <person name="Burson A.M."/>
            <person name="Marcoval M.A."/>
            <person name="Tang Y.Z."/>
            <person name="Lecleir G.R."/>
            <person name="Coyne K.J."/>
            <person name="Berg G.M."/>
            <person name="Bertrand E.M."/>
            <person name="Saito M.A."/>
            <person name="Gladyshev V.N."/>
            <person name="Grigoriev I.V."/>
        </authorList>
    </citation>
    <scope>NUCLEOTIDE SEQUENCE [LARGE SCALE GENOMIC DNA]</scope>
    <source>
        <strain evidence="6">CCMP 1984</strain>
    </source>
</reference>
<organism evidence="6">
    <name type="scientific">Aureococcus anophagefferens</name>
    <name type="common">Harmful bloom alga</name>
    <dbReference type="NCBI Taxonomy" id="44056"/>
    <lineage>
        <taxon>Eukaryota</taxon>
        <taxon>Sar</taxon>
        <taxon>Stramenopiles</taxon>
        <taxon>Ochrophyta</taxon>
        <taxon>Pelagophyceae</taxon>
        <taxon>Pelagomonadales</taxon>
        <taxon>Pelagomonadaceae</taxon>
        <taxon>Aureococcus</taxon>
    </lineage>
</organism>
<dbReference type="PANTHER" id="PTHR42840:SF3">
    <property type="entry name" value="BINDING ROSSMANN FOLD OXIDOREDUCTASE, PUTATIVE (AFU_ORTHOLOGUE AFUA_2G10240)-RELATED"/>
    <property type="match status" value="1"/>
</dbReference>
<dbReference type="GO" id="GO:0006740">
    <property type="term" value="P:NADPH regeneration"/>
    <property type="evidence" value="ECO:0007669"/>
    <property type="project" value="TreeGrafter"/>
</dbReference>
<dbReference type="KEGG" id="aaf:AURANDRAFT_30242"/>
<dbReference type="eggNOG" id="ENOG502S0QP">
    <property type="taxonomic scope" value="Eukaryota"/>
</dbReference>
<protein>
    <submittedName>
        <fullName evidence="5">Uncharacterized protein</fullName>
    </submittedName>
</protein>
<comment type="similarity">
    <text evidence="1">Belongs to the Gfo/Idh/MocA family.</text>
</comment>
<dbReference type="Proteomes" id="UP000002729">
    <property type="component" value="Unassembled WGS sequence"/>
</dbReference>
<feature type="domain" description="Gfo/Idh/MocA-like oxidoreductase N-terminal" evidence="3">
    <location>
        <begin position="18"/>
        <end position="140"/>
    </location>
</feature>
<evidence type="ECO:0000259" key="4">
    <source>
        <dbReference type="Pfam" id="PF22725"/>
    </source>
</evidence>
<evidence type="ECO:0000259" key="3">
    <source>
        <dbReference type="Pfam" id="PF01408"/>
    </source>
</evidence>
<dbReference type="InterPro" id="IPR000683">
    <property type="entry name" value="Gfo/Idh/MocA-like_OxRdtase_N"/>
</dbReference>
<dbReference type="Gene3D" id="3.40.50.720">
    <property type="entry name" value="NAD(P)-binding Rossmann-like Domain"/>
    <property type="match status" value="1"/>
</dbReference>
<dbReference type="GO" id="GO:0000166">
    <property type="term" value="F:nucleotide binding"/>
    <property type="evidence" value="ECO:0007669"/>
    <property type="project" value="InterPro"/>
</dbReference>
<dbReference type="RefSeq" id="XP_009039411.1">
    <property type="nucleotide sequence ID" value="XM_009041163.1"/>
</dbReference>
<keyword evidence="6" id="KW-1185">Reference proteome</keyword>
<dbReference type="OMA" id="GYDTRCE"/>
<dbReference type="Pfam" id="PF22725">
    <property type="entry name" value="GFO_IDH_MocA_C3"/>
    <property type="match status" value="1"/>
</dbReference>
<dbReference type="InterPro" id="IPR055170">
    <property type="entry name" value="GFO_IDH_MocA-like_dom"/>
</dbReference>
<dbReference type="PANTHER" id="PTHR42840">
    <property type="entry name" value="NAD(P)-BINDING ROSSMANN-FOLD SUPERFAMILY PROTEIN-RELATED"/>
    <property type="match status" value="1"/>
</dbReference>
<evidence type="ECO:0000313" key="6">
    <source>
        <dbReference type="Proteomes" id="UP000002729"/>
    </source>
</evidence>
<accession>F0YGB4</accession>
<proteinExistence type="inferred from homology"/>